<dbReference type="FunFam" id="3.90.230.10:FF:000008">
    <property type="entry name" value="Proliferation-associated 2G4, b"/>
    <property type="match status" value="1"/>
</dbReference>
<organism evidence="20 21">
    <name type="scientific">Pan paniscus</name>
    <name type="common">Pygmy chimpanzee</name>
    <name type="synonym">Bonobo</name>
    <dbReference type="NCBI Taxonomy" id="9597"/>
    <lineage>
        <taxon>Eukaryota</taxon>
        <taxon>Metazoa</taxon>
        <taxon>Chordata</taxon>
        <taxon>Craniata</taxon>
        <taxon>Vertebrata</taxon>
        <taxon>Euteleostomi</taxon>
        <taxon>Mammalia</taxon>
        <taxon>Eutheria</taxon>
        <taxon>Euarchontoglires</taxon>
        <taxon>Primates</taxon>
        <taxon>Haplorrhini</taxon>
        <taxon>Catarrhini</taxon>
        <taxon>Hominidae</taxon>
        <taxon>Pan</taxon>
    </lineage>
</organism>
<reference evidence="20" key="2">
    <citation type="submission" date="2025-08" db="UniProtKB">
        <authorList>
            <consortium name="Ensembl"/>
        </authorList>
    </citation>
    <scope>IDENTIFICATION</scope>
</reference>
<evidence type="ECO:0000256" key="12">
    <source>
        <dbReference type="ARBA" id="ARBA00022990"/>
    </source>
</evidence>
<evidence type="ECO:0000256" key="17">
    <source>
        <dbReference type="ARBA" id="ARBA00072789"/>
    </source>
</evidence>
<dbReference type="PANTHER" id="PTHR10804">
    <property type="entry name" value="PROTEASE FAMILY M24 METHIONYL AMINOPEPTIDASE, AMINOPEPTIDASE P"/>
    <property type="match status" value="1"/>
</dbReference>
<protein>
    <recommendedName>
        <fullName evidence="17">Proliferation-associated protein 2G4</fullName>
    </recommendedName>
</protein>
<evidence type="ECO:0000259" key="19">
    <source>
        <dbReference type="Pfam" id="PF00557"/>
    </source>
</evidence>
<accession>A0A2R9BFN2</accession>
<evidence type="ECO:0000256" key="2">
    <source>
        <dbReference type="ARBA" id="ARBA00004604"/>
    </source>
</evidence>
<dbReference type="InterPro" id="IPR047113">
    <property type="entry name" value="PA2G4/ARX1"/>
</dbReference>
<feature type="domain" description="Peptidase M24" evidence="19">
    <location>
        <begin position="25"/>
        <end position="176"/>
    </location>
</feature>
<dbReference type="Pfam" id="PF00557">
    <property type="entry name" value="Peptidase_M24"/>
    <property type="match status" value="1"/>
</dbReference>
<dbReference type="CDD" id="cd01089">
    <property type="entry name" value="PA2G4-like"/>
    <property type="match status" value="1"/>
</dbReference>
<dbReference type="PROSITE" id="PS01202">
    <property type="entry name" value="MAP_2"/>
    <property type="match status" value="1"/>
</dbReference>
<evidence type="ECO:0000256" key="9">
    <source>
        <dbReference type="ARBA" id="ARBA00022843"/>
    </source>
</evidence>
<keyword evidence="13" id="KW-0805">Transcription regulation</keyword>
<dbReference type="GeneTree" id="ENSGT00940000154281"/>
<dbReference type="OMA" id="THADCKV"/>
<evidence type="ECO:0000256" key="7">
    <source>
        <dbReference type="ARBA" id="ARBA00022552"/>
    </source>
</evidence>
<keyword evidence="15" id="KW-0539">Nucleus</keyword>
<evidence type="ECO:0000313" key="20">
    <source>
        <dbReference type="Ensembl" id="ENSPPAP00000025815.1"/>
    </source>
</evidence>
<feature type="region of interest" description="Disordered" evidence="18">
    <location>
        <begin position="336"/>
        <end position="368"/>
    </location>
</feature>
<evidence type="ECO:0000256" key="15">
    <source>
        <dbReference type="ARBA" id="ARBA00023242"/>
    </source>
</evidence>
<dbReference type="Bgee" id="ENSPPAG00000036035">
    <property type="expression patterns" value="Expressed in liver"/>
</dbReference>
<keyword evidence="8" id="KW-0597">Phosphoprotein</keyword>
<reference evidence="20 21" key="1">
    <citation type="journal article" date="2012" name="Nature">
        <title>The bonobo genome compared with the chimpanzee and human genomes.</title>
        <authorList>
            <person name="Prufer K."/>
            <person name="Munch K."/>
            <person name="Hellmann I."/>
            <person name="Akagi K."/>
            <person name="Miller J.R."/>
            <person name="Walenz B."/>
            <person name="Koren S."/>
            <person name="Sutton G."/>
            <person name="Kodira C."/>
            <person name="Winer R."/>
            <person name="Knight J.R."/>
            <person name="Mullikin J.C."/>
            <person name="Meader S.J."/>
            <person name="Ponting C.P."/>
            <person name="Lunter G."/>
            <person name="Higashino S."/>
            <person name="Hobolth A."/>
            <person name="Dutheil J."/>
            <person name="Karakoc E."/>
            <person name="Alkan C."/>
            <person name="Sajjadian S."/>
            <person name="Catacchio C.R."/>
            <person name="Ventura M."/>
            <person name="Marques-Bonet T."/>
            <person name="Eichler E.E."/>
            <person name="Andre C."/>
            <person name="Atencia R."/>
            <person name="Mugisha L."/>
            <person name="Junhold J."/>
            <person name="Patterson N."/>
            <person name="Siebauer M."/>
            <person name="Good J.M."/>
            <person name="Fischer A."/>
            <person name="Ptak S.E."/>
            <person name="Lachmann M."/>
            <person name="Symer D.E."/>
            <person name="Mailund T."/>
            <person name="Schierup M.H."/>
            <person name="Andres A.M."/>
            <person name="Kelso J."/>
            <person name="Paabo S."/>
        </authorList>
    </citation>
    <scope>NUCLEOTIDE SEQUENCE [LARGE SCALE GENOMIC DNA]</scope>
</reference>
<dbReference type="GO" id="GO:0006364">
    <property type="term" value="P:rRNA processing"/>
    <property type="evidence" value="ECO:0007669"/>
    <property type="project" value="UniProtKB-KW"/>
</dbReference>
<comment type="similarity">
    <text evidence="3">Belongs to the peptidase M24 family.</text>
</comment>
<evidence type="ECO:0000256" key="8">
    <source>
        <dbReference type="ARBA" id="ARBA00022553"/>
    </source>
</evidence>
<evidence type="ECO:0000256" key="11">
    <source>
        <dbReference type="ARBA" id="ARBA00022884"/>
    </source>
</evidence>
<dbReference type="PANTHER" id="PTHR10804:SF130">
    <property type="entry name" value="PROLIFERATION-ASSOCIATED PROTEIN 2G4"/>
    <property type="match status" value="1"/>
</dbReference>
<proteinExistence type="inferred from homology"/>
<evidence type="ECO:0000256" key="10">
    <source>
        <dbReference type="ARBA" id="ARBA00022845"/>
    </source>
</evidence>
<evidence type="ECO:0000256" key="16">
    <source>
        <dbReference type="ARBA" id="ARBA00023274"/>
    </source>
</evidence>
<dbReference type="GO" id="GO:0003723">
    <property type="term" value="F:RNA binding"/>
    <property type="evidence" value="ECO:0007669"/>
    <property type="project" value="UniProtKB-KW"/>
</dbReference>
<keyword evidence="4" id="KW-0963">Cytoplasm</keyword>
<keyword evidence="5" id="KW-0678">Repressor</keyword>
<evidence type="ECO:0000313" key="21">
    <source>
        <dbReference type="Proteomes" id="UP000240080"/>
    </source>
</evidence>
<keyword evidence="11" id="KW-0694">RNA-binding</keyword>
<keyword evidence="7" id="KW-0698">rRNA processing</keyword>
<keyword evidence="6" id="KW-1017">Isopeptide bond</keyword>
<dbReference type="InterPro" id="IPR036005">
    <property type="entry name" value="Creatinase/aminopeptidase-like"/>
</dbReference>
<evidence type="ECO:0000256" key="1">
    <source>
        <dbReference type="ARBA" id="ARBA00004496"/>
    </source>
</evidence>
<evidence type="ECO:0000256" key="3">
    <source>
        <dbReference type="ARBA" id="ARBA00007319"/>
    </source>
</evidence>
<dbReference type="EMBL" id="AJFE02017314">
    <property type="status" value="NOT_ANNOTATED_CDS"/>
    <property type="molecule type" value="Genomic_DNA"/>
</dbReference>
<reference evidence="20" key="3">
    <citation type="submission" date="2025-09" db="UniProtKB">
        <authorList>
            <consortium name="Ensembl"/>
        </authorList>
    </citation>
    <scope>IDENTIFICATION</scope>
</reference>
<evidence type="ECO:0000256" key="13">
    <source>
        <dbReference type="ARBA" id="ARBA00023015"/>
    </source>
</evidence>
<keyword evidence="10" id="KW-0810">Translation regulation</keyword>
<dbReference type="InterPro" id="IPR036388">
    <property type="entry name" value="WH-like_DNA-bd_sf"/>
</dbReference>
<dbReference type="GO" id="GO:0006417">
    <property type="term" value="P:regulation of translation"/>
    <property type="evidence" value="ECO:0007669"/>
    <property type="project" value="UniProtKB-KW"/>
</dbReference>
<dbReference type="InterPro" id="IPR018349">
    <property type="entry name" value="Pept_M24A_MAP2_BS"/>
</dbReference>
<dbReference type="FunFam" id="1.10.10.10:FF:000029">
    <property type="entry name" value="Proliferation-associated 2G4, a"/>
    <property type="match status" value="1"/>
</dbReference>
<dbReference type="InterPro" id="IPR036390">
    <property type="entry name" value="WH_DNA-bd_sf"/>
</dbReference>
<dbReference type="SUPFAM" id="SSF46785">
    <property type="entry name" value="Winged helix' DNA-binding domain"/>
    <property type="match status" value="1"/>
</dbReference>
<dbReference type="Gene3D" id="3.90.230.10">
    <property type="entry name" value="Creatinase/methionine aminopeptidase superfamily"/>
    <property type="match status" value="1"/>
</dbReference>
<dbReference type="Gene3D" id="1.10.10.10">
    <property type="entry name" value="Winged helix-like DNA-binding domain superfamily/Winged helix DNA-binding domain"/>
    <property type="match status" value="1"/>
</dbReference>
<evidence type="ECO:0000256" key="4">
    <source>
        <dbReference type="ARBA" id="ARBA00022490"/>
    </source>
</evidence>
<dbReference type="Proteomes" id="UP000240080">
    <property type="component" value="Chromosome 9"/>
</dbReference>
<evidence type="ECO:0000256" key="5">
    <source>
        <dbReference type="ARBA" id="ARBA00022491"/>
    </source>
</evidence>
<dbReference type="GO" id="GO:0005737">
    <property type="term" value="C:cytoplasm"/>
    <property type="evidence" value="ECO:0007669"/>
    <property type="project" value="UniProtKB-SubCell"/>
</dbReference>
<dbReference type="GO" id="GO:1990904">
    <property type="term" value="C:ribonucleoprotein complex"/>
    <property type="evidence" value="ECO:0007669"/>
    <property type="project" value="UniProtKB-KW"/>
</dbReference>
<comment type="subcellular location">
    <subcellularLocation>
        <location evidence="1">Cytoplasm</location>
    </subcellularLocation>
    <subcellularLocation>
        <location evidence="2">Nucleus</location>
        <location evidence="2">Nucleolus</location>
    </subcellularLocation>
</comment>
<evidence type="ECO:0000256" key="18">
    <source>
        <dbReference type="SAM" id="MobiDB-lite"/>
    </source>
</evidence>
<keyword evidence="9" id="KW-0832">Ubl conjugation</keyword>
<keyword evidence="12" id="KW-0007">Acetylation</keyword>
<name>A0A2R9BFN2_PANPA</name>
<keyword evidence="14" id="KW-0804">Transcription</keyword>
<dbReference type="SUPFAM" id="SSF55920">
    <property type="entry name" value="Creatinase/aminopeptidase"/>
    <property type="match status" value="1"/>
</dbReference>
<sequence length="368" mass="41276">MSGKDEQQEQTIAEDLVVTNYKMGGDIANGVLWSLVDASSSGVSVLSLCEKGDAVIMQETGKIFKKEKEMKKRIAFPTSILVNNCVCHFSPLKRDQDYILKEGDLVKIDLGVHVNGFITNVARTFVTDVAQGTQVTGRKADVIKAAHRCAETALCLVTPGNQNTQVTEAWNKVAHLFNCMPIEGMLSHQLKQHVIDGEKTITQNPTDQQKKDHEKAEFEVHEVYAVDVLISSGEGKTKDAGERTTIEMKRHFDAMPFTLRACEDEKKARMGVVECAKHEMLQPFNVLYKKEGEFVAQFKFTVLLLPNGPMQITSGPFQPDLYKSEMKVQDAELKTLLQSSASRKTQKKKKKKKKGPPRLQRMPLVWKH</sequence>
<dbReference type="STRING" id="9597.ENSPPAP00000025815"/>
<evidence type="ECO:0000256" key="14">
    <source>
        <dbReference type="ARBA" id="ARBA00023163"/>
    </source>
</evidence>
<dbReference type="InterPro" id="IPR000994">
    <property type="entry name" value="Pept_M24"/>
</dbReference>
<keyword evidence="16" id="KW-0687">Ribonucleoprotein</keyword>
<dbReference type="Ensembl" id="ENSPPAT00000048645.1">
    <property type="protein sequence ID" value="ENSPPAP00000025815.1"/>
    <property type="gene ID" value="ENSPPAG00000036035.1"/>
</dbReference>
<evidence type="ECO:0000256" key="6">
    <source>
        <dbReference type="ARBA" id="ARBA00022499"/>
    </source>
</evidence>
<feature type="compositionally biased region" description="Basic residues" evidence="18">
    <location>
        <begin position="344"/>
        <end position="356"/>
    </location>
</feature>
<keyword evidence="21" id="KW-1185">Reference proteome</keyword>
<dbReference type="AlphaFoldDB" id="A0A2R9BFN2"/>
<dbReference type="GO" id="GO:0005730">
    <property type="term" value="C:nucleolus"/>
    <property type="evidence" value="ECO:0007669"/>
    <property type="project" value="UniProtKB-SubCell"/>
</dbReference>
<dbReference type="FunFam" id="3.90.230.10:FF:000031">
    <property type="entry name" value="Proliferation-associated 2G4-like protein"/>
    <property type="match status" value="1"/>
</dbReference>